<evidence type="ECO:0000256" key="7">
    <source>
        <dbReference type="SAM" id="Phobius"/>
    </source>
</evidence>
<dbReference type="PRINTS" id="PR00950">
    <property type="entry name" value="TYPE3IMSPROT"/>
</dbReference>
<dbReference type="Gene3D" id="3.40.1690.10">
    <property type="entry name" value="secretion proteins EscU"/>
    <property type="match status" value="1"/>
</dbReference>
<keyword evidence="6 7" id="KW-0472">Membrane</keyword>
<evidence type="ECO:0000256" key="4">
    <source>
        <dbReference type="ARBA" id="ARBA00022692"/>
    </source>
</evidence>
<feature type="transmembrane region" description="Helical" evidence="7">
    <location>
        <begin position="179"/>
        <end position="204"/>
    </location>
</feature>
<dbReference type="GO" id="GO:0005886">
    <property type="term" value="C:plasma membrane"/>
    <property type="evidence" value="ECO:0007669"/>
    <property type="project" value="UniProtKB-SubCell"/>
</dbReference>
<accession>A0A4U1I1B4</accession>
<organism evidence="8 9">
    <name type="scientific">Trinickia terrae</name>
    <dbReference type="NCBI Taxonomy" id="2571161"/>
    <lineage>
        <taxon>Bacteria</taxon>
        <taxon>Pseudomonadati</taxon>
        <taxon>Pseudomonadota</taxon>
        <taxon>Betaproteobacteria</taxon>
        <taxon>Burkholderiales</taxon>
        <taxon>Burkholderiaceae</taxon>
        <taxon>Trinickia</taxon>
    </lineage>
</organism>
<dbReference type="InterPro" id="IPR006135">
    <property type="entry name" value="T3SS_substrate_exporter"/>
</dbReference>
<dbReference type="InterPro" id="IPR006307">
    <property type="entry name" value="BsaZ-like"/>
</dbReference>
<feature type="transmembrane region" description="Helical" evidence="7">
    <location>
        <begin position="141"/>
        <end position="159"/>
    </location>
</feature>
<evidence type="ECO:0000256" key="1">
    <source>
        <dbReference type="ARBA" id="ARBA00004651"/>
    </source>
</evidence>
<comment type="similarity">
    <text evidence="2">Belongs to the type III secretion exporter family.</text>
</comment>
<sequence length="352" mass="38463">MSDEKTEEPSEKKLKKAREEGQVAKSTDLVEVATLGSVVLVLFAGQHYLVDSIESIVKSAIDFTHGERSLNDLSVTLADMGLHAVGLLCGMAMVGLVAAILALAPQVGLQISTQAVAPKFDAVMPSTGIKRIFSMNALIDLGKMTLKALVLIAVMWQTIKSSMPVVASSLDQSVPQLIAVLWSVLMHVVIVALAVFVVIGAFDYKLQHWQFIRKNRMSKDEVKREFKDSEGNQELKGERKRMAKELSQEAPKRGVSRANVVVVNPVHYAVALRYDPTEYPLPVVIAKGVDDEALLLRRYATECGVPIVANPPIARMLHKVPEKQPVPEELFEVVAAILRWVDGLSPQPATSA</sequence>
<feature type="transmembrane region" description="Helical" evidence="7">
    <location>
        <begin position="80"/>
        <end position="104"/>
    </location>
</feature>
<evidence type="ECO:0000256" key="2">
    <source>
        <dbReference type="ARBA" id="ARBA00010690"/>
    </source>
</evidence>
<dbReference type="InterPro" id="IPR029025">
    <property type="entry name" value="T3SS_substrate_exporter_C"/>
</dbReference>
<name>A0A4U1I1B4_9BURK</name>
<dbReference type="SUPFAM" id="SSF160544">
    <property type="entry name" value="EscU C-terminal domain-like"/>
    <property type="match status" value="1"/>
</dbReference>
<dbReference type="GO" id="GO:0009306">
    <property type="term" value="P:protein secretion"/>
    <property type="evidence" value="ECO:0007669"/>
    <property type="project" value="InterPro"/>
</dbReference>
<comment type="subcellular location">
    <subcellularLocation>
        <location evidence="1">Cell membrane</location>
        <topology evidence="1">Multi-pass membrane protein</topology>
    </subcellularLocation>
</comment>
<dbReference type="Pfam" id="PF01312">
    <property type="entry name" value="Bac_export_2"/>
    <property type="match status" value="1"/>
</dbReference>
<dbReference type="AlphaFoldDB" id="A0A4U1I1B4"/>
<evidence type="ECO:0000313" key="8">
    <source>
        <dbReference type="EMBL" id="TKC86941.1"/>
    </source>
</evidence>
<evidence type="ECO:0000256" key="3">
    <source>
        <dbReference type="ARBA" id="ARBA00022475"/>
    </source>
</evidence>
<gene>
    <name evidence="8" type="ORF">FAZ69_20175</name>
</gene>
<reference evidence="8 9" key="1">
    <citation type="submission" date="2019-04" db="EMBL/GenBank/DDBJ databases">
        <title>Trinickia sp. 7GSK02, isolated from subtropical forest soil.</title>
        <authorList>
            <person name="Gao Z.-H."/>
            <person name="Qiu L.-H."/>
        </authorList>
    </citation>
    <scope>NUCLEOTIDE SEQUENCE [LARGE SCALE GENOMIC DNA]</scope>
    <source>
        <strain evidence="8 9">7GSK02</strain>
    </source>
</reference>
<evidence type="ECO:0000313" key="9">
    <source>
        <dbReference type="Proteomes" id="UP000305539"/>
    </source>
</evidence>
<keyword evidence="3" id="KW-1003">Cell membrane</keyword>
<dbReference type="OrthoDB" id="9807950at2"/>
<evidence type="ECO:0000256" key="6">
    <source>
        <dbReference type="ARBA" id="ARBA00023136"/>
    </source>
</evidence>
<evidence type="ECO:0000256" key="5">
    <source>
        <dbReference type="ARBA" id="ARBA00022989"/>
    </source>
</evidence>
<protein>
    <submittedName>
        <fullName evidence="8">EscU/YscU/HrcU family type III secretion system export apparatus switch protein</fullName>
    </submittedName>
</protein>
<proteinExistence type="inferred from homology"/>
<dbReference type="NCBIfam" id="TIGR01404">
    <property type="entry name" value="FlhB_rel_III"/>
    <property type="match status" value="1"/>
</dbReference>
<comment type="caution">
    <text evidence="8">The sequence shown here is derived from an EMBL/GenBank/DDBJ whole genome shotgun (WGS) entry which is preliminary data.</text>
</comment>
<keyword evidence="4 7" id="KW-0812">Transmembrane</keyword>
<dbReference type="Proteomes" id="UP000305539">
    <property type="component" value="Unassembled WGS sequence"/>
</dbReference>
<dbReference type="EMBL" id="SWJE01000010">
    <property type="protein sequence ID" value="TKC86941.1"/>
    <property type="molecule type" value="Genomic_DNA"/>
</dbReference>
<keyword evidence="9" id="KW-1185">Reference proteome</keyword>
<keyword evidence="5 7" id="KW-1133">Transmembrane helix</keyword>
<dbReference type="PANTHER" id="PTHR30531">
    <property type="entry name" value="FLAGELLAR BIOSYNTHETIC PROTEIN FLHB"/>
    <property type="match status" value="1"/>
</dbReference>
<dbReference type="RefSeq" id="WP_136896834.1">
    <property type="nucleotide sequence ID" value="NZ_SWJE01000010.1"/>
</dbReference>
<dbReference type="PANTHER" id="PTHR30531:SF12">
    <property type="entry name" value="FLAGELLAR BIOSYNTHETIC PROTEIN FLHB"/>
    <property type="match status" value="1"/>
</dbReference>